<dbReference type="HOGENOM" id="CLU_2237420_0_0_1"/>
<gene>
    <name evidence="1" type="ORF">PAXINDRAFT_19558</name>
</gene>
<dbReference type="GO" id="GO:0016740">
    <property type="term" value="F:transferase activity"/>
    <property type="evidence" value="ECO:0007669"/>
    <property type="project" value="UniProtKB-KW"/>
</dbReference>
<keyword evidence="1" id="KW-0808">Transferase</keyword>
<proteinExistence type="predicted"/>
<dbReference type="OrthoDB" id="2692275at2759"/>
<reference evidence="1 2" key="1">
    <citation type="submission" date="2014-06" db="EMBL/GenBank/DDBJ databases">
        <authorList>
            <consortium name="DOE Joint Genome Institute"/>
            <person name="Kuo A."/>
            <person name="Kohler A."/>
            <person name="Nagy L.G."/>
            <person name="Floudas D."/>
            <person name="Copeland A."/>
            <person name="Barry K.W."/>
            <person name="Cichocki N."/>
            <person name="Veneault-Fourrey C."/>
            <person name="LaButti K."/>
            <person name="Lindquist E.A."/>
            <person name="Lipzen A."/>
            <person name="Lundell T."/>
            <person name="Morin E."/>
            <person name="Murat C."/>
            <person name="Sun H."/>
            <person name="Tunlid A."/>
            <person name="Henrissat B."/>
            <person name="Grigoriev I.V."/>
            <person name="Hibbett D.S."/>
            <person name="Martin F."/>
            <person name="Nordberg H.P."/>
            <person name="Cantor M.N."/>
            <person name="Hua S.X."/>
        </authorList>
    </citation>
    <scope>NUCLEOTIDE SEQUENCE [LARGE SCALE GENOMIC DNA]</scope>
    <source>
        <strain evidence="1 2">ATCC 200175</strain>
    </source>
</reference>
<evidence type="ECO:0000313" key="1">
    <source>
        <dbReference type="EMBL" id="KIJ07242.1"/>
    </source>
</evidence>
<sequence length="105" mass="12207">MSPNGSHPIFELMQNMETAWEACKLARASKTLDEAITEYKRWYKRLPPCGFDNWCTTPTGGTICHNLEPFWGIGPYHLAITQELEQQRDHYYTQDALHFETADIQ</sequence>
<keyword evidence="2" id="KW-1185">Reference proteome</keyword>
<organism evidence="1 2">
    <name type="scientific">Paxillus involutus ATCC 200175</name>
    <dbReference type="NCBI Taxonomy" id="664439"/>
    <lineage>
        <taxon>Eukaryota</taxon>
        <taxon>Fungi</taxon>
        <taxon>Dikarya</taxon>
        <taxon>Basidiomycota</taxon>
        <taxon>Agaricomycotina</taxon>
        <taxon>Agaricomycetes</taxon>
        <taxon>Agaricomycetidae</taxon>
        <taxon>Boletales</taxon>
        <taxon>Paxilineae</taxon>
        <taxon>Paxillaceae</taxon>
        <taxon>Paxillus</taxon>
    </lineage>
</organism>
<evidence type="ECO:0000313" key="2">
    <source>
        <dbReference type="Proteomes" id="UP000053647"/>
    </source>
</evidence>
<reference evidence="2" key="2">
    <citation type="submission" date="2015-01" db="EMBL/GenBank/DDBJ databases">
        <title>Evolutionary Origins and Diversification of the Mycorrhizal Mutualists.</title>
        <authorList>
            <consortium name="DOE Joint Genome Institute"/>
            <consortium name="Mycorrhizal Genomics Consortium"/>
            <person name="Kohler A."/>
            <person name="Kuo A."/>
            <person name="Nagy L.G."/>
            <person name="Floudas D."/>
            <person name="Copeland A."/>
            <person name="Barry K.W."/>
            <person name="Cichocki N."/>
            <person name="Veneault-Fourrey C."/>
            <person name="LaButti K."/>
            <person name="Lindquist E.A."/>
            <person name="Lipzen A."/>
            <person name="Lundell T."/>
            <person name="Morin E."/>
            <person name="Murat C."/>
            <person name="Riley R."/>
            <person name="Ohm R."/>
            <person name="Sun H."/>
            <person name="Tunlid A."/>
            <person name="Henrissat B."/>
            <person name="Grigoriev I.V."/>
            <person name="Hibbett D.S."/>
            <person name="Martin F."/>
        </authorList>
    </citation>
    <scope>NUCLEOTIDE SEQUENCE [LARGE SCALE GENOMIC DNA]</scope>
    <source>
        <strain evidence="2">ATCC 200175</strain>
    </source>
</reference>
<name>A0A0C9TGX4_PAXIN</name>
<protein>
    <submittedName>
        <fullName evidence="1">Glycosyltransferase family 90 protein</fullName>
    </submittedName>
</protein>
<dbReference type="Proteomes" id="UP000053647">
    <property type="component" value="Unassembled WGS sequence"/>
</dbReference>
<dbReference type="AlphaFoldDB" id="A0A0C9TGX4"/>
<dbReference type="EMBL" id="KN819964">
    <property type="protein sequence ID" value="KIJ07242.1"/>
    <property type="molecule type" value="Genomic_DNA"/>
</dbReference>
<accession>A0A0C9TGX4</accession>